<protein>
    <submittedName>
        <fullName evidence="1">Uncharacterized protein</fullName>
    </submittedName>
</protein>
<gene>
    <name evidence="1" type="ORF">CYLTODRAFT_420089</name>
</gene>
<dbReference type="AlphaFoldDB" id="A0A0D7BKH1"/>
<dbReference type="Proteomes" id="UP000054007">
    <property type="component" value="Unassembled WGS sequence"/>
</dbReference>
<evidence type="ECO:0000313" key="2">
    <source>
        <dbReference type="Proteomes" id="UP000054007"/>
    </source>
</evidence>
<name>A0A0D7BKH1_9AGAR</name>
<reference evidence="1 2" key="1">
    <citation type="journal article" date="2015" name="Fungal Genet. Biol.">
        <title>Evolution of novel wood decay mechanisms in Agaricales revealed by the genome sequences of Fistulina hepatica and Cylindrobasidium torrendii.</title>
        <authorList>
            <person name="Floudas D."/>
            <person name="Held B.W."/>
            <person name="Riley R."/>
            <person name="Nagy L.G."/>
            <person name="Koehler G."/>
            <person name="Ransdell A.S."/>
            <person name="Younus H."/>
            <person name="Chow J."/>
            <person name="Chiniquy J."/>
            <person name="Lipzen A."/>
            <person name="Tritt A."/>
            <person name="Sun H."/>
            <person name="Haridas S."/>
            <person name="LaButti K."/>
            <person name="Ohm R.A."/>
            <person name="Kues U."/>
            <person name="Blanchette R.A."/>
            <person name="Grigoriev I.V."/>
            <person name="Minto R.E."/>
            <person name="Hibbett D.S."/>
        </authorList>
    </citation>
    <scope>NUCLEOTIDE SEQUENCE [LARGE SCALE GENOMIC DNA]</scope>
    <source>
        <strain evidence="1 2">FP15055 ss-10</strain>
    </source>
</reference>
<dbReference type="EMBL" id="KN880473">
    <property type="protein sequence ID" value="KIY70116.1"/>
    <property type="molecule type" value="Genomic_DNA"/>
</dbReference>
<accession>A0A0D7BKH1</accession>
<sequence length="95" mass="10387">MNTQQIASLLVFGRYAQGYNGISGTSPFFVHWLSSSQDNLARPTPVQKSHTELEAGQRTSLMPRGDVRVHIGASRRDKACIGVQSEGKKTETPEA</sequence>
<organism evidence="1 2">
    <name type="scientific">Cylindrobasidium torrendii FP15055 ss-10</name>
    <dbReference type="NCBI Taxonomy" id="1314674"/>
    <lineage>
        <taxon>Eukaryota</taxon>
        <taxon>Fungi</taxon>
        <taxon>Dikarya</taxon>
        <taxon>Basidiomycota</taxon>
        <taxon>Agaricomycotina</taxon>
        <taxon>Agaricomycetes</taxon>
        <taxon>Agaricomycetidae</taxon>
        <taxon>Agaricales</taxon>
        <taxon>Marasmiineae</taxon>
        <taxon>Physalacriaceae</taxon>
        <taxon>Cylindrobasidium</taxon>
    </lineage>
</organism>
<keyword evidence="2" id="KW-1185">Reference proteome</keyword>
<evidence type="ECO:0000313" key="1">
    <source>
        <dbReference type="EMBL" id="KIY70116.1"/>
    </source>
</evidence>
<proteinExistence type="predicted"/>